<gene>
    <name evidence="1" type="ORF">EV146_105294</name>
</gene>
<reference evidence="1 2" key="1">
    <citation type="journal article" date="2015" name="Stand. Genomic Sci.">
        <title>Genomic Encyclopedia of Bacterial and Archaeal Type Strains, Phase III: the genomes of soil and plant-associated and newly described type strains.</title>
        <authorList>
            <person name="Whitman W.B."/>
            <person name="Woyke T."/>
            <person name="Klenk H.P."/>
            <person name="Zhou Y."/>
            <person name="Lilburn T.G."/>
            <person name="Beck B.J."/>
            <person name="De Vos P."/>
            <person name="Vandamme P."/>
            <person name="Eisen J.A."/>
            <person name="Garrity G."/>
            <person name="Hugenholtz P."/>
            <person name="Kyrpides N.C."/>
        </authorList>
    </citation>
    <scope>NUCLEOTIDE SEQUENCE [LARGE SCALE GENOMIC DNA]</scope>
    <source>
        <strain evidence="1 2">CV53</strain>
    </source>
</reference>
<sequence length="98" mass="11055">MREVKQYQRRAAVALGYNHGQEAAPKVLAKGKGHTAENIIQKAKENNLPIQEDPSLVEMLSQLELNQRIPEELYEAVAEVFTFIYKIEEKTAAGNSKE</sequence>
<dbReference type="PANTHER" id="PTHR30531:SF12">
    <property type="entry name" value="FLAGELLAR BIOSYNTHETIC PROTEIN FLHB"/>
    <property type="match status" value="1"/>
</dbReference>
<accession>A0A4R2BFS6</accession>
<name>A0A4R2BFS6_9BACI</name>
<dbReference type="EMBL" id="SLVV01000005">
    <property type="protein sequence ID" value="TCN25636.1"/>
    <property type="molecule type" value="Genomic_DNA"/>
</dbReference>
<protein>
    <submittedName>
        <fullName evidence="1">Flagellar biosynthesis protein</fullName>
    </submittedName>
</protein>
<keyword evidence="1" id="KW-0969">Cilium</keyword>
<evidence type="ECO:0000313" key="1">
    <source>
        <dbReference type="EMBL" id="TCN25636.1"/>
    </source>
</evidence>
<dbReference type="PANTHER" id="PTHR30531">
    <property type="entry name" value="FLAGELLAR BIOSYNTHETIC PROTEIN FLHB"/>
    <property type="match status" value="1"/>
</dbReference>
<proteinExistence type="predicted"/>
<dbReference type="InterPro" id="IPR029025">
    <property type="entry name" value="T3SS_substrate_exporter_C"/>
</dbReference>
<dbReference type="SUPFAM" id="SSF160544">
    <property type="entry name" value="EscU C-terminal domain-like"/>
    <property type="match status" value="1"/>
</dbReference>
<dbReference type="Pfam" id="PF01312">
    <property type="entry name" value="Bac_export_2"/>
    <property type="match status" value="1"/>
</dbReference>
<dbReference type="Proteomes" id="UP000295689">
    <property type="component" value="Unassembled WGS sequence"/>
</dbReference>
<dbReference type="GO" id="GO:0005886">
    <property type="term" value="C:plasma membrane"/>
    <property type="evidence" value="ECO:0007669"/>
    <property type="project" value="TreeGrafter"/>
</dbReference>
<dbReference type="Gene3D" id="3.40.1690.10">
    <property type="entry name" value="secretion proteins EscU"/>
    <property type="match status" value="1"/>
</dbReference>
<keyword evidence="1" id="KW-0282">Flagellum</keyword>
<keyword evidence="2" id="KW-1185">Reference proteome</keyword>
<dbReference type="AlphaFoldDB" id="A0A4R2BFS6"/>
<evidence type="ECO:0000313" key="2">
    <source>
        <dbReference type="Proteomes" id="UP000295689"/>
    </source>
</evidence>
<dbReference type="InterPro" id="IPR006135">
    <property type="entry name" value="T3SS_substrate_exporter"/>
</dbReference>
<dbReference type="RefSeq" id="WP_132005570.1">
    <property type="nucleotide sequence ID" value="NZ_JABUHM010000003.1"/>
</dbReference>
<organism evidence="1 2">
    <name type="scientific">Mesobacillus foraminis</name>
    <dbReference type="NCBI Taxonomy" id="279826"/>
    <lineage>
        <taxon>Bacteria</taxon>
        <taxon>Bacillati</taxon>
        <taxon>Bacillota</taxon>
        <taxon>Bacilli</taxon>
        <taxon>Bacillales</taxon>
        <taxon>Bacillaceae</taxon>
        <taxon>Mesobacillus</taxon>
    </lineage>
</organism>
<keyword evidence="1" id="KW-0966">Cell projection</keyword>
<comment type="caution">
    <text evidence="1">The sequence shown here is derived from an EMBL/GenBank/DDBJ whole genome shotgun (WGS) entry which is preliminary data.</text>
</comment>
<dbReference type="GO" id="GO:0009306">
    <property type="term" value="P:protein secretion"/>
    <property type="evidence" value="ECO:0007669"/>
    <property type="project" value="InterPro"/>
</dbReference>